<feature type="signal peptide" evidence="1">
    <location>
        <begin position="1"/>
        <end position="25"/>
    </location>
</feature>
<dbReference type="EMBL" id="HE681424">
    <property type="protein sequence ID" value="CCG20061.1"/>
    <property type="molecule type" value="Genomic_DNA"/>
</dbReference>
<gene>
    <name evidence="2" type="ORF">KUM_1281</name>
</gene>
<dbReference type="SMART" id="SM00028">
    <property type="entry name" value="TPR"/>
    <property type="match status" value="3"/>
</dbReference>
<evidence type="ECO:0000256" key="1">
    <source>
        <dbReference type="SAM" id="SignalP"/>
    </source>
</evidence>
<dbReference type="AlphaFoldDB" id="I7IC74"/>
<feature type="chain" id="PRO_5003710281" evidence="1">
    <location>
        <begin position="26"/>
        <end position="625"/>
    </location>
</feature>
<dbReference type="BioCyc" id="TASI1091495:G13GE-1274-MONOMER"/>
<proteinExistence type="predicted"/>
<organism evidence="2">
    <name type="scientific">Taylorella asinigenitalis 14/45</name>
    <dbReference type="NCBI Taxonomy" id="1091495"/>
    <lineage>
        <taxon>Bacteria</taxon>
        <taxon>Pseudomonadati</taxon>
        <taxon>Pseudomonadota</taxon>
        <taxon>Betaproteobacteria</taxon>
        <taxon>Burkholderiales</taxon>
        <taxon>Alcaligenaceae</taxon>
        <taxon>Taylorella</taxon>
    </lineage>
</organism>
<dbReference type="RefSeq" id="WP_015552068.1">
    <property type="nucleotide sequence ID" value="NC_021033.1"/>
</dbReference>
<dbReference type="HOGENOM" id="CLU_437374_0_0_4"/>
<evidence type="ECO:0000313" key="2">
    <source>
        <dbReference type="EMBL" id="CCG20061.1"/>
    </source>
</evidence>
<dbReference type="KEGG" id="tat:KUM_1281"/>
<dbReference type="SUPFAM" id="SSF48452">
    <property type="entry name" value="TPR-like"/>
    <property type="match status" value="2"/>
</dbReference>
<accession>I7IC74</accession>
<reference evidence="2" key="1">
    <citation type="journal article" date="2012" name="Vet. Microbiol.">
        <title>Comparative genomic analyses of the Taylorellae.</title>
        <authorList>
            <person name="Hauser H."/>
            <person name="Richter D.C."/>
            <person name="van Tonder A."/>
            <person name="Clark L."/>
            <person name="Preston A."/>
        </authorList>
    </citation>
    <scope>NUCLEOTIDE SEQUENCE</scope>
    <source>
        <strain evidence="2">14/45</strain>
    </source>
</reference>
<dbReference type="PANTHER" id="PTHR12558:SF13">
    <property type="entry name" value="CELL DIVISION CYCLE PROTEIN 27 HOMOLOG"/>
    <property type="match status" value="1"/>
</dbReference>
<dbReference type="PANTHER" id="PTHR12558">
    <property type="entry name" value="CELL DIVISION CYCLE 16,23,27"/>
    <property type="match status" value="1"/>
</dbReference>
<protein>
    <submittedName>
        <fullName evidence="2">Uncharacterized protein</fullName>
    </submittedName>
</protein>
<keyword evidence="1" id="KW-0732">Signal</keyword>
<name>I7IC74_9BURK</name>
<dbReference type="InterPro" id="IPR019734">
    <property type="entry name" value="TPR_rpt"/>
</dbReference>
<dbReference type="Gene3D" id="1.25.40.10">
    <property type="entry name" value="Tetratricopeptide repeat domain"/>
    <property type="match status" value="2"/>
</dbReference>
<sequence>MLKLIHKIFLGLLLTSSTYIISAAAVGSNIPTDSNSTNNKTNQVLQKLLDHSKNTEKLFNSKSNAVNPEEAYEVMLIEMSLIDQDYKEFVRLVARFTKQHRVFPEYIRLAILSIPATHMTEEILEPARELYALDPDSMPLQSLMALLFAASGRYEELELILDKNFTVEVLTNKDREKVDETVKQLAAVLILMPEPSKALEYFEKYSMGVNPNNLVYLQQLAQFSLSAKNYSKAWDAASRYYDLNPNKVEGIDLIYAFLGVEEYRQNAFEIIKAFNVRAPKPIYESSEFAMLLHSAVETRALSHEYIDWLRKSYPDAIQFILVEAMMAYIEVNDAKALKLVEEFYSIANKRLEKDPNDRPSLLLMSRANLIKLDVLIREPIRDYKEILRLLALVPEDEMDFKYLISKSEALMQTWRVPEGIALLQDTITRYPDLTQPAVSYGVRTLIDVGRSHMALDLVKPYYYANPKSGTYSELMAWAYQASGDIKKAEEVYRFCLRHNPDEVSCLNGLGYMFADLNFNLDEALDLLRTAHSLDPSSPYVKDSLGWVYHKLGMTDMALLYIQASYNEEPMAETAAHLVEIYYGMGDVRRAKQYAREGLKLYQFTEYLQNTLRKLKIDLNENKKIK</sequence>
<dbReference type="InterPro" id="IPR011990">
    <property type="entry name" value="TPR-like_helical_dom_sf"/>
</dbReference>